<keyword evidence="3" id="KW-1185">Reference proteome</keyword>
<gene>
    <name evidence="2" type="ORF">KTS37_13815</name>
</gene>
<dbReference type="PANTHER" id="PTHR33886:SF8">
    <property type="entry name" value="UNSATURATED RHAMNOGALACTURONAN HYDROLASE (EUROFUNG)"/>
    <property type="match status" value="1"/>
</dbReference>
<dbReference type="GO" id="GO:0005975">
    <property type="term" value="P:carbohydrate metabolic process"/>
    <property type="evidence" value="ECO:0007669"/>
    <property type="project" value="InterPro"/>
</dbReference>
<evidence type="ECO:0000256" key="1">
    <source>
        <dbReference type="ARBA" id="ARBA00022801"/>
    </source>
</evidence>
<dbReference type="PANTHER" id="PTHR33886">
    <property type="entry name" value="UNSATURATED RHAMNOGALACTURONAN HYDROLASE (EUROFUNG)"/>
    <property type="match status" value="1"/>
</dbReference>
<accession>A0AA41G3G4</accession>
<sequence>MSIDEPTPSAARVASQLRSLDLDGKSWITGVAINGLLSEGSEPSVQTARTLVDTAVATQDDDGQLGYGPSYPIEVFSHGREYEASWDLTVKKCMNTNNTTAIGHGVLDFYERTGDERYLDAARNEYEWLLSVDRTETGGIPHHDPEVAGIKSLWIDSAYMMCPFFSRYAEAADEPAAHDEAVEQYEVHAEHLRDPRTGLFRHIWVERPDHYPQGTFWARGNGWAAAAAVEILDRLPDEHARRDDLAEQFSDHCASLLPLQDGSGFWHNLVDDPDTPLESSGTLMFAYAFNRGIDLGHLDEATYGEAAADALDAVTRVVDDEGNVNRVAGPPGGPEAPLTVTPYGQGWYLMAADSDRQ</sequence>
<dbReference type="InterPro" id="IPR012341">
    <property type="entry name" value="6hp_glycosidase-like_sf"/>
</dbReference>
<dbReference type="Pfam" id="PF07470">
    <property type="entry name" value="Glyco_hydro_88"/>
    <property type="match status" value="1"/>
</dbReference>
<proteinExistence type="predicted"/>
<dbReference type="SUPFAM" id="SSF48208">
    <property type="entry name" value="Six-hairpin glycosidases"/>
    <property type="match status" value="1"/>
</dbReference>
<evidence type="ECO:0000313" key="3">
    <source>
        <dbReference type="Proteomes" id="UP001166304"/>
    </source>
</evidence>
<dbReference type="InterPro" id="IPR010905">
    <property type="entry name" value="Glyco_hydro_88"/>
</dbReference>
<dbReference type="InterPro" id="IPR008928">
    <property type="entry name" value="6-hairpin_glycosidase_sf"/>
</dbReference>
<evidence type="ECO:0000313" key="2">
    <source>
        <dbReference type="EMBL" id="MBV0902866.1"/>
    </source>
</evidence>
<organism evidence="2 3">
    <name type="scientific">Haloarcula salina</name>
    <dbReference type="NCBI Taxonomy" id="1429914"/>
    <lineage>
        <taxon>Archaea</taxon>
        <taxon>Methanobacteriati</taxon>
        <taxon>Methanobacteriota</taxon>
        <taxon>Stenosarchaea group</taxon>
        <taxon>Halobacteria</taxon>
        <taxon>Halobacteriales</taxon>
        <taxon>Haloarculaceae</taxon>
        <taxon>Haloarcula</taxon>
    </lineage>
</organism>
<dbReference type="InterPro" id="IPR052043">
    <property type="entry name" value="PolySaccharide_Degr_Enz"/>
</dbReference>
<keyword evidence="1 2" id="KW-0378">Hydrolase</keyword>
<dbReference type="EMBL" id="JAHQXE010000004">
    <property type="protein sequence ID" value="MBV0902866.1"/>
    <property type="molecule type" value="Genomic_DNA"/>
</dbReference>
<dbReference type="Proteomes" id="UP001166304">
    <property type="component" value="Unassembled WGS sequence"/>
</dbReference>
<dbReference type="RefSeq" id="WP_162414526.1">
    <property type="nucleotide sequence ID" value="NZ_JAHQXE010000004.1"/>
</dbReference>
<dbReference type="GO" id="GO:0016787">
    <property type="term" value="F:hydrolase activity"/>
    <property type="evidence" value="ECO:0007669"/>
    <property type="project" value="UniProtKB-KW"/>
</dbReference>
<dbReference type="Gene3D" id="1.50.10.10">
    <property type="match status" value="1"/>
</dbReference>
<dbReference type="AlphaFoldDB" id="A0AA41G3G4"/>
<protein>
    <submittedName>
        <fullName evidence="2">Glycoside hydrolase family 88 protein</fullName>
    </submittedName>
</protein>
<comment type="caution">
    <text evidence="2">The sequence shown here is derived from an EMBL/GenBank/DDBJ whole genome shotgun (WGS) entry which is preliminary data.</text>
</comment>
<reference evidence="2" key="1">
    <citation type="submission" date="2021-06" db="EMBL/GenBank/DDBJ databases">
        <title>New haloarchaea isolates fom saline soil.</title>
        <authorList>
            <person name="Duran-Viseras A."/>
            <person name="Sanchez-Porro C.S."/>
            <person name="Ventosa A."/>
        </authorList>
    </citation>
    <scope>NUCLEOTIDE SEQUENCE</scope>
    <source>
        <strain evidence="2">JCM 18369</strain>
    </source>
</reference>
<name>A0AA41G3G4_9EURY</name>